<dbReference type="Proteomes" id="UP000701853">
    <property type="component" value="Chromosome 9"/>
</dbReference>
<keyword evidence="1" id="KW-0862">Zinc</keyword>
<keyword evidence="1" id="KW-0479">Metal-binding</keyword>
<dbReference type="Pfam" id="PF01107">
    <property type="entry name" value="MP"/>
    <property type="match status" value="1"/>
</dbReference>
<feature type="region of interest" description="Disordered" evidence="2">
    <location>
        <begin position="609"/>
        <end position="693"/>
    </location>
</feature>
<feature type="compositionally biased region" description="Pro residues" evidence="2">
    <location>
        <begin position="281"/>
        <end position="299"/>
    </location>
</feature>
<accession>A0A8J6CVI2</accession>
<evidence type="ECO:0000313" key="4">
    <source>
        <dbReference type="EMBL" id="KAG8483875.1"/>
    </source>
</evidence>
<evidence type="ECO:0000313" key="5">
    <source>
        <dbReference type="Proteomes" id="UP000701853"/>
    </source>
</evidence>
<feature type="compositionally biased region" description="Acidic residues" evidence="2">
    <location>
        <begin position="619"/>
        <end position="631"/>
    </location>
</feature>
<dbReference type="InterPro" id="IPR036875">
    <property type="entry name" value="Znf_CCHC_sf"/>
</dbReference>
<protein>
    <recommendedName>
        <fullName evidence="3">CCHC-type domain-containing protein</fullName>
    </recommendedName>
</protein>
<organism evidence="4 5">
    <name type="scientific">Gossypium anomalum</name>
    <dbReference type="NCBI Taxonomy" id="47600"/>
    <lineage>
        <taxon>Eukaryota</taxon>
        <taxon>Viridiplantae</taxon>
        <taxon>Streptophyta</taxon>
        <taxon>Embryophyta</taxon>
        <taxon>Tracheophyta</taxon>
        <taxon>Spermatophyta</taxon>
        <taxon>Magnoliopsida</taxon>
        <taxon>eudicotyledons</taxon>
        <taxon>Gunneridae</taxon>
        <taxon>Pentapetalae</taxon>
        <taxon>rosids</taxon>
        <taxon>malvids</taxon>
        <taxon>Malvales</taxon>
        <taxon>Malvaceae</taxon>
        <taxon>Malvoideae</taxon>
        <taxon>Gossypium</taxon>
    </lineage>
</organism>
<dbReference type="Gene3D" id="4.10.60.10">
    <property type="entry name" value="Zinc finger, CCHC-type"/>
    <property type="match status" value="1"/>
</dbReference>
<evidence type="ECO:0000256" key="1">
    <source>
        <dbReference type="PROSITE-ProRule" id="PRU00047"/>
    </source>
</evidence>
<dbReference type="InterPro" id="IPR001878">
    <property type="entry name" value="Znf_CCHC"/>
</dbReference>
<keyword evidence="1" id="KW-0863">Zinc-finger</keyword>
<keyword evidence="5" id="KW-1185">Reference proteome</keyword>
<feature type="region of interest" description="Disordered" evidence="2">
    <location>
        <begin position="533"/>
        <end position="597"/>
    </location>
</feature>
<dbReference type="OrthoDB" id="998565at2759"/>
<reference evidence="4 5" key="1">
    <citation type="journal article" date="2021" name="bioRxiv">
        <title>The Gossypium anomalum genome as a resource for cotton improvement and evolutionary analysis of hybrid incompatibility.</title>
        <authorList>
            <person name="Grover C.E."/>
            <person name="Yuan D."/>
            <person name="Arick M.A."/>
            <person name="Miller E.R."/>
            <person name="Hu G."/>
            <person name="Peterson D.G."/>
            <person name="Wendel J.F."/>
            <person name="Udall J.A."/>
        </authorList>
    </citation>
    <scope>NUCLEOTIDE SEQUENCE [LARGE SCALE GENOMIC DNA]</scope>
    <source>
        <strain evidence="4">JFW-Udall</strain>
        <tissue evidence="4">Leaf</tissue>
    </source>
</reference>
<proteinExistence type="predicted"/>
<dbReference type="InterPro" id="IPR053098">
    <property type="entry name" value="Petuviruses_polyprotein"/>
</dbReference>
<dbReference type="GO" id="GO:0003676">
    <property type="term" value="F:nucleic acid binding"/>
    <property type="evidence" value="ECO:0007669"/>
    <property type="project" value="InterPro"/>
</dbReference>
<evidence type="ECO:0000256" key="2">
    <source>
        <dbReference type="SAM" id="MobiDB-lite"/>
    </source>
</evidence>
<dbReference type="PANTHER" id="PTHR48435">
    <property type="entry name" value="POLYPROTEIN"/>
    <property type="match status" value="1"/>
</dbReference>
<dbReference type="InterPro" id="IPR028919">
    <property type="entry name" value="Viral_movement"/>
</dbReference>
<dbReference type="PROSITE" id="PS50158">
    <property type="entry name" value="ZF_CCHC"/>
    <property type="match status" value="1"/>
</dbReference>
<dbReference type="PANTHER" id="PTHR48435:SF1">
    <property type="entry name" value="POLYPROTEIN"/>
    <property type="match status" value="1"/>
</dbReference>
<dbReference type="SUPFAM" id="SSF57756">
    <property type="entry name" value="Retrovirus zinc finger-like domains"/>
    <property type="match status" value="1"/>
</dbReference>
<dbReference type="AlphaFoldDB" id="A0A8J6CVI2"/>
<dbReference type="EMBL" id="JAHUZN010000009">
    <property type="protein sequence ID" value="KAG8483875.1"/>
    <property type="molecule type" value="Genomic_DNA"/>
</dbReference>
<name>A0A8J6CVI2_9ROSI</name>
<sequence length="1010" mass="117445">MVNRARRFYSKRSLRYCSHIHFGAVRLALNYHGTARKPVVARIALLDSRYLEYQNACIATVEATLNTRLVMVTLFLNFTMALVDPNLLSTLQVQIQIVGAPQHGTNDSLMISVNTEDQPHCVHIPRKIPKQELIQLLPEKWAGKNPSIFPTQLMMQPIGNPTEGHDKEDLDCCCDLCDQGSEKSLVQSFDANGRALYQFKDEKTGHYPWDLDCACPGCIKDRSRAWFDDLDNSATKPRRRKKKSSQSEFYKRYMYGDPSIGPLGEDNGKFVYLVDYSAGKTPPPKPEPQLCKPQPPPLKPSSQNPFSQPCYRKINKWVKKNPDFLKPSVEIPAICMIQPTSSSPEKYEKDFPPLEEFSEKNYTHVPKIPSKLQPETSGATTRISAAKATLNWQTENALAQNHVLKKMDSKLFSVEAKLDDNTKMIKDLIQLLQKRIESIAREPAAPGQDFFSHLAQREKEIQKLKAQIKELQETGKIPELVKRPDTIELFPSIRQEPSPSSEGISITFSKPIKRTKPSTYEIFLEIKKNEAEKKKKEKETKKAKDQEKAREPVADQEEKKLGKRPVLEEFPPPSPPKQVSKSLMIQEKGDKNPLTTFLKDCHKNTISKISTFQIQETPTSEEEELSTESSDEFTSTHDESSTENEPESILKIQVTTKVEEHSDEEMEDKPESSTTQTSNAPHKSPVGRTFTLDDLPPERWPERLQEFHSWLETKKLTEESNYNILIEFVSRFTRMLRDWWNSINRQHQMQFLVLQNLSEPIKILHQHFIRNLKDLFVLKRREFYARKCCCYKKKDLTKHFKKMFQLFCTLGLHHNLKPVILSSLPAPIQVAVNQTLQRQNKDIIQLTIGEIQQEVFIALEDICNRRKIFKDYLHGDRRLDQAYDESHLKFKCLKEKHCDCRIKKKKHYKRFPEKPLKRKPRWRYLRKKRRFSKKSNRCYICNQKGYFAKDCPKNKKKKVKKIIQMIFQSGVKMKKKMILSQSVHLMKHLQKKLFVPFQFMILKKANRQTT</sequence>
<evidence type="ECO:0000259" key="3">
    <source>
        <dbReference type="PROSITE" id="PS50158"/>
    </source>
</evidence>
<comment type="caution">
    <text evidence="4">The sequence shown here is derived from an EMBL/GenBank/DDBJ whole genome shotgun (WGS) entry which is preliminary data.</text>
</comment>
<gene>
    <name evidence="4" type="ORF">CXB51_022610</name>
</gene>
<feature type="compositionally biased region" description="Polar residues" evidence="2">
    <location>
        <begin position="672"/>
        <end position="681"/>
    </location>
</feature>
<feature type="region of interest" description="Disordered" evidence="2">
    <location>
        <begin position="281"/>
        <end position="305"/>
    </location>
</feature>
<dbReference type="GO" id="GO:0008270">
    <property type="term" value="F:zinc ion binding"/>
    <property type="evidence" value="ECO:0007669"/>
    <property type="project" value="UniProtKB-KW"/>
</dbReference>
<feature type="domain" description="CCHC-type" evidence="3">
    <location>
        <begin position="937"/>
        <end position="953"/>
    </location>
</feature>
<feature type="compositionally biased region" description="Basic and acidic residues" evidence="2">
    <location>
        <begin position="533"/>
        <end position="560"/>
    </location>
</feature>